<comment type="similarity">
    <text evidence="2 7">Belongs to the membrane-bound acyltransferase family.</text>
</comment>
<dbReference type="InterPro" id="IPR051085">
    <property type="entry name" value="MB_O-acyltransferase"/>
</dbReference>
<feature type="transmembrane region" description="Helical" evidence="8">
    <location>
        <begin position="98"/>
        <end position="116"/>
    </location>
</feature>
<evidence type="ECO:0000256" key="7">
    <source>
        <dbReference type="PIRNR" id="PIRNR016636"/>
    </source>
</evidence>
<evidence type="ECO:0000256" key="4">
    <source>
        <dbReference type="ARBA" id="ARBA00022692"/>
    </source>
</evidence>
<comment type="caution">
    <text evidence="9">The sequence shown here is derived from an EMBL/GenBank/DDBJ whole genome shotgun (WGS) entry which is preliminary data.</text>
</comment>
<feature type="transmembrane region" description="Helical" evidence="8">
    <location>
        <begin position="30"/>
        <end position="48"/>
    </location>
</feature>
<dbReference type="Proteomes" id="UP001594351">
    <property type="component" value="Unassembled WGS sequence"/>
</dbReference>
<dbReference type="PANTHER" id="PTHR13285:SF18">
    <property type="entry name" value="PROTEIN-CYSTEINE N-PALMITOYLTRANSFERASE RASP"/>
    <property type="match status" value="1"/>
</dbReference>
<keyword evidence="7" id="KW-0808">Transferase</keyword>
<evidence type="ECO:0000256" key="5">
    <source>
        <dbReference type="ARBA" id="ARBA00022989"/>
    </source>
</evidence>
<evidence type="ECO:0000256" key="3">
    <source>
        <dbReference type="ARBA" id="ARBA00022475"/>
    </source>
</evidence>
<feature type="transmembrane region" description="Helical" evidence="8">
    <location>
        <begin position="407"/>
        <end position="425"/>
    </location>
</feature>
<dbReference type="Pfam" id="PF03062">
    <property type="entry name" value="MBOAT"/>
    <property type="match status" value="1"/>
</dbReference>
<comment type="subcellular location">
    <subcellularLocation>
        <location evidence="1">Cell membrane</location>
        <topology evidence="1">Multi-pass membrane protein</topology>
    </subcellularLocation>
</comment>
<feature type="transmembrane region" description="Helical" evidence="8">
    <location>
        <begin position="348"/>
        <end position="368"/>
    </location>
</feature>
<evidence type="ECO:0000256" key="1">
    <source>
        <dbReference type="ARBA" id="ARBA00004651"/>
    </source>
</evidence>
<evidence type="ECO:0000256" key="8">
    <source>
        <dbReference type="SAM" id="Phobius"/>
    </source>
</evidence>
<evidence type="ECO:0000313" key="10">
    <source>
        <dbReference type="Proteomes" id="UP001594351"/>
    </source>
</evidence>
<feature type="transmembrane region" description="Helical" evidence="8">
    <location>
        <begin position="380"/>
        <end position="401"/>
    </location>
</feature>
<keyword evidence="3 7" id="KW-1003">Cell membrane</keyword>
<feature type="transmembrane region" description="Helical" evidence="8">
    <location>
        <begin position="9"/>
        <end position="24"/>
    </location>
</feature>
<keyword evidence="10" id="KW-1185">Reference proteome</keyword>
<keyword evidence="6 7" id="KW-0472">Membrane</keyword>
<dbReference type="InterPro" id="IPR024194">
    <property type="entry name" value="Ac/AlaTfrase_AlgI/DltB"/>
</dbReference>
<dbReference type="EMBL" id="JBHPBY010000441">
    <property type="protein sequence ID" value="MFC1853185.1"/>
    <property type="molecule type" value="Genomic_DNA"/>
</dbReference>
<gene>
    <name evidence="9" type="ORF">ACFL27_23555</name>
</gene>
<protein>
    <submittedName>
        <fullName evidence="9">MBOAT family O-acyltransferase</fullName>
    </submittedName>
</protein>
<accession>A0ABV6Z421</accession>
<keyword evidence="4 8" id="KW-0812">Transmembrane</keyword>
<feature type="transmembrane region" description="Helical" evidence="8">
    <location>
        <begin position="300"/>
        <end position="328"/>
    </location>
</feature>
<feature type="transmembrane region" description="Helical" evidence="8">
    <location>
        <begin position="437"/>
        <end position="456"/>
    </location>
</feature>
<feature type="transmembrane region" description="Helical" evidence="8">
    <location>
        <begin position="60"/>
        <end position="78"/>
    </location>
</feature>
<keyword evidence="5 8" id="KW-1133">Transmembrane helix</keyword>
<dbReference type="PIRSF" id="PIRSF500217">
    <property type="entry name" value="AlgI"/>
    <property type="match status" value="1"/>
</dbReference>
<dbReference type="PANTHER" id="PTHR13285">
    <property type="entry name" value="ACYLTRANSFERASE"/>
    <property type="match status" value="1"/>
</dbReference>
<evidence type="ECO:0000256" key="2">
    <source>
        <dbReference type="ARBA" id="ARBA00010323"/>
    </source>
</evidence>
<organism evidence="9 10">
    <name type="scientific">candidate division CSSED10-310 bacterium</name>
    <dbReference type="NCBI Taxonomy" id="2855610"/>
    <lineage>
        <taxon>Bacteria</taxon>
        <taxon>Bacteria division CSSED10-310</taxon>
    </lineage>
</organism>
<evidence type="ECO:0000256" key="6">
    <source>
        <dbReference type="ARBA" id="ARBA00023136"/>
    </source>
</evidence>
<feature type="transmembrane region" description="Helical" evidence="8">
    <location>
        <begin position="136"/>
        <end position="154"/>
    </location>
</feature>
<proteinExistence type="inferred from homology"/>
<dbReference type="InterPro" id="IPR028362">
    <property type="entry name" value="AlgI"/>
</dbReference>
<dbReference type="PIRSF" id="PIRSF016636">
    <property type="entry name" value="AlgI_DltB"/>
    <property type="match status" value="1"/>
</dbReference>
<evidence type="ECO:0000313" key="9">
    <source>
        <dbReference type="EMBL" id="MFC1853185.1"/>
    </source>
</evidence>
<sequence length="466" mass="53189">MDRVNRKNYYLNGLLMLSLIFYGWHVPEYLLIILTCVLTNYVAGRLLSSIPLTHRVARQVVIAAVICINVGLLAYFKYAAFLVDLFCDLFGYKIPSNSLFSALDIVLPIGISFYTFQSLSYTIDVYRGQQAAERSLARFALFVAFFPQLIAGPIVRANQFFYQLSRKRRVRWSVFMEGCYLILRGLFLKLVIADNLGQVVDRYWTAGTQPDAPATLALSLVVLFSCQIFCDFAGYTDIARGIAYQLGFRLPKNFNAPYLAQTFSDFWKRWHITLSLWIRDYLYIPFGGSRGSKLNTCRNLLIVFVLSGLWHGAGINFILWGALHGFAILIEHATALSTWLERNKSRPIVTTTIAFAWFLVVQGTWIMGMALFRASDGAEAWLVLQKVVSGVVALPLEGLAYPESKGLITAAWWFTTPVWLIHVRVFLQERFKVRQSIYERTIYAGMMIYAVLTLYASNPKFIYFQF</sequence>
<keyword evidence="7" id="KW-0012">Acyltransferase</keyword>
<name>A0ABV6Z421_UNCC1</name>
<feature type="transmembrane region" description="Helical" evidence="8">
    <location>
        <begin position="174"/>
        <end position="192"/>
    </location>
</feature>
<reference evidence="9 10" key="1">
    <citation type="submission" date="2024-09" db="EMBL/GenBank/DDBJ databases">
        <title>Laminarin stimulates single cell rates of sulfate reduction while oxygen inhibits transcriptomic activity in coastal marine sediment.</title>
        <authorList>
            <person name="Lindsay M."/>
            <person name="Orcutt B."/>
            <person name="Emerson D."/>
            <person name="Stepanauskas R."/>
            <person name="D'Angelo T."/>
        </authorList>
    </citation>
    <scope>NUCLEOTIDE SEQUENCE [LARGE SCALE GENOMIC DNA]</scope>
    <source>
        <strain evidence="9">SAG AM-311-K15</strain>
    </source>
</reference>
<dbReference type="InterPro" id="IPR004299">
    <property type="entry name" value="MBOAT_fam"/>
</dbReference>